<dbReference type="Proteomes" id="UP001060085">
    <property type="component" value="Linkage Group LG06"/>
</dbReference>
<accession>A0ACC0AIV3</accession>
<gene>
    <name evidence="1" type="ORF">M9H77_28721</name>
</gene>
<proteinExistence type="predicted"/>
<reference evidence="2" key="1">
    <citation type="journal article" date="2023" name="Nat. Plants">
        <title>Single-cell RNA sequencing provides a high-resolution roadmap for understanding the multicellular compartmentation of specialized metabolism.</title>
        <authorList>
            <person name="Sun S."/>
            <person name="Shen X."/>
            <person name="Li Y."/>
            <person name="Li Y."/>
            <person name="Wang S."/>
            <person name="Li R."/>
            <person name="Zhang H."/>
            <person name="Shen G."/>
            <person name="Guo B."/>
            <person name="Wei J."/>
            <person name="Xu J."/>
            <person name="St-Pierre B."/>
            <person name="Chen S."/>
            <person name="Sun C."/>
        </authorList>
    </citation>
    <scope>NUCLEOTIDE SEQUENCE [LARGE SCALE GENOMIC DNA]</scope>
</reference>
<name>A0ACC0AIV3_CATRO</name>
<comment type="caution">
    <text evidence="1">The sequence shown here is derived from an EMBL/GenBank/DDBJ whole genome shotgun (WGS) entry which is preliminary data.</text>
</comment>
<evidence type="ECO:0000313" key="2">
    <source>
        <dbReference type="Proteomes" id="UP001060085"/>
    </source>
</evidence>
<keyword evidence="2" id="KW-1185">Reference proteome</keyword>
<dbReference type="EMBL" id="CM044706">
    <property type="protein sequence ID" value="KAI5659928.1"/>
    <property type="molecule type" value="Genomic_DNA"/>
</dbReference>
<evidence type="ECO:0000313" key="1">
    <source>
        <dbReference type="EMBL" id="KAI5659928.1"/>
    </source>
</evidence>
<sequence length="437" mass="49119">MGCFPTACFRWRPSDNRRRKMKKLNENSEALDDQKIEEAQIEDPLKISAEIEGKNEEELNCSSRKKVTFASDLLAEGEEETESGKRRNELWAFLCSNDEEEGKNQAEVLSDEKTKGEKQGNDHEAIDIVSDSSQSSLFTYPPNNRFKNCDDECEDTAMNRINLGNEICLKATDELREREYEEKDGQEETSESLFSLSIDSKKQSSTITTTPEIEDKEVSSPFKPCDKAVKKKNQNARDRTEHVDSVLKPIENLNQRKAVRTKTTSSSSSSFKNQEKENVNNSEEFSIGFVGKENLKMEIAVDTSLSSWLNESEKTPIKENSPSSVGNSSSKRFLNSSRSFEDRPILGALTPDELKQVSRTSSSPRRSPSFSPDEKPIIGTVGSYWRHTGQAVDEFSGSSYGQISNEPMSGQCRNGRMKSPSTTVQTRLEKAMDSVQV</sequence>
<protein>
    <submittedName>
        <fullName evidence="1">Uncharacterized protein</fullName>
    </submittedName>
</protein>
<organism evidence="1 2">
    <name type="scientific">Catharanthus roseus</name>
    <name type="common">Madagascar periwinkle</name>
    <name type="synonym">Vinca rosea</name>
    <dbReference type="NCBI Taxonomy" id="4058"/>
    <lineage>
        <taxon>Eukaryota</taxon>
        <taxon>Viridiplantae</taxon>
        <taxon>Streptophyta</taxon>
        <taxon>Embryophyta</taxon>
        <taxon>Tracheophyta</taxon>
        <taxon>Spermatophyta</taxon>
        <taxon>Magnoliopsida</taxon>
        <taxon>eudicotyledons</taxon>
        <taxon>Gunneridae</taxon>
        <taxon>Pentapetalae</taxon>
        <taxon>asterids</taxon>
        <taxon>lamiids</taxon>
        <taxon>Gentianales</taxon>
        <taxon>Apocynaceae</taxon>
        <taxon>Rauvolfioideae</taxon>
        <taxon>Vinceae</taxon>
        <taxon>Catharanthinae</taxon>
        <taxon>Catharanthus</taxon>
    </lineage>
</organism>